<feature type="signal peptide" evidence="4">
    <location>
        <begin position="1"/>
        <end position="24"/>
    </location>
</feature>
<organism evidence="5 6">
    <name type="scientific">Nakamurella endophytica</name>
    <dbReference type="NCBI Taxonomy" id="1748367"/>
    <lineage>
        <taxon>Bacteria</taxon>
        <taxon>Bacillati</taxon>
        <taxon>Actinomycetota</taxon>
        <taxon>Actinomycetes</taxon>
        <taxon>Nakamurellales</taxon>
        <taxon>Nakamurellaceae</taxon>
        <taxon>Nakamurella</taxon>
    </lineage>
</organism>
<proteinExistence type="inferred from homology"/>
<dbReference type="Gene3D" id="3.40.190.10">
    <property type="entry name" value="Periplasmic binding protein-like II"/>
    <property type="match status" value="1"/>
</dbReference>
<reference evidence="5" key="1">
    <citation type="journal article" date="2014" name="Int. J. Syst. Evol. Microbiol.">
        <title>Complete genome sequence of Corynebacterium casei LMG S-19264T (=DSM 44701T), isolated from a smear-ripened cheese.</title>
        <authorList>
            <consortium name="US DOE Joint Genome Institute (JGI-PGF)"/>
            <person name="Walter F."/>
            <person name="Albersmeier A."/>
            <person name="Kalinowski J."/>
            <person name="Ruckert C."/>
        </authorList>
    </citation>
    <scope>NUCLEOTIDE SEQUENCE</scope>
    <source>
        <strain evidence="5">CGMCC 4.7308</strain>
    </source>
</reference>
<dbReference type="RefSeq" id="WP_188941085.1">
    <property type="nucleotide sequence ID" value="NZ_BMNA01000003.1"/>
</dbReference>
<dbReference type="Pfam" id="PF13416">
    <property type="entry name" value="SBP_bac_8"/>
    <property type="match status" value="1"/>
</dbReference>
<evidence type="ECO:0000313" key="6">
    <source>
        <dbReference type="Proteomes" id="UP000655208"/>
    </source>
</evidence>
<keyword evidence="3 4" id="KW-0732">Signal</keyword>
<dbReference type="GO" id="GO:0015768">
    <property type="term" value="P:maltose transport"/>
    <property type="evidence" value="ECO:0007669"/>
    <property type="project" value="TreeGrafter"/>
</dbReference>
<dbReference type="Proteomes" id="UP000655208">
    <property type="component" value="Unassembled WGS sequence"/>
</dbReference>
<keyword evidence="2" id="KW-0813">Transport</keyword>
<dbReference type="GO" id="GO:0042956">
    <property type="term" value="P:maltodextrin transmembrane transport"/>
    <property type="evidence" value="ECO:0007669"/>
    <property type="project" value="TreeGrafter"/>
</dbReference>
<protein>
    <submittedName>
        <fullName evidence="5">Sugar-binding protein</fullName>
    </submittedName>
</protein>
<evidence type="ECO:0000256" key="2">
    <source>
        <dbReference type="ARBA" id="ARBA00022448"/>
    </source>
</evidence>
<feature type="chain" id="PRO_5039285564" evidence="4">
    <location>
        <begin position="25"/>
        <end position="433"/>
    </location>
</feature>
<comment type="similarity">
    <text evidence="1">Belongs to the bacterial solute-binding protein 1 family.</text>
</comment>
<dbReference type="GO" id="GO:1901982">
    <property type="term" value="F:maltose binding"/>
    <property type="evidence" value="ECO:0007669"/>
    <property type="project" value="TreeGrafter"/>
</dbReference>
<evidence type="ECO:0000313" key="5">
    <source>
        <dbReference type="EMBL" id="GGL97696.1"/>
    </source>
</evidence>
<gene>
    <name evidence="5" type="ORF">GCM10011594_16930</name>
</gene>
<accession>A0A917WEP1</accession>
<evidence type="ECO:0000256" key="1">
    <source>
        <dbReference type="ARBA" id="ARBA00008520"/>
    </source>
</evidence>
<dbReference type="SUPFAM" id="SSF53850">
    <property type="entry name" value="Periplasmic binding protein-like II"/>
    <property type="match status" value="1"/>
</dbReference>
<reference evidence="5" key="2">
    <citation type="submission" date="2020-09" db="EMBL/GenBank/DDBJ databases">
        <authorList>
            <person name="Sun Q."/>
            <person name="Zhou Y."/>
        </authorList>
    </citation>
    <scope>NUCLEOTIDE SEQUENCE</scope>
    <source>
        <strain evidence="5">CGMCC 4.7308</strain>
    </source>
</reference>
<name>A0A917WEP1_9ACTN</name>
<dbReference type="CDD" id="cd13585">
    <property type="entry name" value="PBP2_TMBP_like"/>
    <property type="match status" value="1"/>
</dbReference>
<dbReference type="PANTHER" id="PTHR30061:SF50">
    <property type="entry name" value="MALTOSE_MALTODEXTRIN-BINDING PERIPLASMIC PROTEIN"/>
    <property type="match status" value="1"/>
</dbReference>
<sequence length="433" mass="45684">MVSRTLSRLGATGLAAVAALGLLAGCGKGGGGGSAGGGDNGSLTLWTHNAGNAKELAADQQVVDDFNKSQSQYKVTVQSFPQDSYNQSVTAAAASKKLPCILDVDGPNVPNWAWAGYLSPLTGMDDTLSKFLPSVVGKYQDKTYSFGHYDVALAMYARPSTLQAAKIRVPSIDKPWTAAEFASGLKALKATGKYPVVLDLATGNTGEWWPYAYSPFLQSFGGDLINRSDYKSADGALNGDKAVAWATWFRSLVTDGYTPLKSSADPEADFLNGKSAILYNGSWGAEQARAKLGKDVVFVPPPDFGSGPKIGGGSWQWAVSSGCGNQDGAMAFMKFLAQDKYVASISEAAGTIPATDAAAAMVKGYEPGGDNDIFRQFSKKFAEVRPPTPGYPFIATEFTKTSQDILNGADPKQALDKAVSDIDANQKSNNYFA</sequence>
<dbReference type="InterPro" id="IPR006059">
    <property type="entry name" value="SBP"/>
</dbReference>
<evidence type="ECO:0000256" key="3">
    <source>
        <dbReference type="ARBA" id="ARBA00022729"/>
    </source>
</evidence>
<keyword evidence="6" id="KW-1185">Reference proteome</keyword>
<dbReference type="GO" id="GO:0055052">
    <property type="term" value="C:ATP-binding cassette (ABC) transporter complex, substrate-binding subunit-containing"/>
    <property type="evidence" value="ECO:0007669"/>
    <property type="project" value="TreeGrafter"/>
</dbReference>
<dbReference type="EMBL" id="BMNA01000003">
    <property type="protein sequence ID" value="GGL97696.1"/>
    <property type="molecule type" value="Genomic_DNA"/>
</dbReference>
<dbReference type="PROSITE" id="PS51257">
    <property type="entry name" value="PROKAR_LIPOPROTEIN"/>
    <property type="match status" value="1"/>
</dbReference>
<evidence type="ECO:0000256" key="4">
    <source>
        <dbReference type="SAM" id="SignalP"/>
    </source>
</evidence>
<dbReference type="PANTHER" id="PTHR30061">
    <property type="entry name" value="MALTOSE-BINDING PERIPLASMIC PROTEIN"/>
    <property type="match status" value="1"/>
</dbReference>
<dbReference type="AlphaFoldDB" id="A0A917WEP1"/>
<comment type="caution">
    <text evidence="5">The sequence shown here is derived from an EMBL/GenBank/DDBJ whole genome shotgun (WGS) entry which is preliminary data.</text>
</comment>